<dbReference type="InterPro" id="IPR018580">
    <property type="entry name" value="Uncharacterised_YfhO"/>
</dbReference>
<protein>
    <recommendedName>
        <fullName evidence="4">YfhO family protein</fullName>
    </recommendedName>
</protein>
<evidence type="ECO:0000256" key="1">
    <source>
        <dbReference type="SAM" id="Phobius"/>
    </source>
</evidence>
<proteinExistence type="predicted"/>
<dbReference type="PANTHER" id="PTHR38454:SF1">
    <property type="entry name" value="INTEGRAL MEMBRANE PROTEIN"/>
    <property type="match status" value="1"/>
</dbReference>
<accession>A0A4R4QE66</accession>
<organism evidence="2 3">
    <name type="scientific">Kribbella albertanoniae</name>
    <dbReference type="NCBI Taxonomy" id="1266829"/>
    <lineage>
        <taxon>Bacteria</taxon>
        <taxon>Bacillati</taxon>
        <taxon>Actinomycetota</taxon>
        <taxon>Actinomycetes</taxon>
        <taxon>Propionibacteriales</taxon>
        <taxon>Kribbellaceae</taxon>
        <taxon>Kribbella</taxon>
    </lineage>
</organism>
<keyword evidence="1" id="KW-0812">Transmembrane</keyword>
<keyword evidence="1" id="KW-0472">Membrane</keyword>
<feature type="transmembrane region" description="Helical" evidence="1">
    <location>
        <begin position="6"/>
        <end position="26"/>
    </location>
</feature>
<feature type="transmembrane region" description="Helical" evidence="1">
    <location>
        <begin position="380"/>
        <end position="397"/>
    </location>
</feature>
<feature type="transmembrane region" description="Helical" evidence="1">
    <location>
        <begin position="156"/>
        <end position="177"/>
    </location>
</feature>
<dbReference type="EMBL" id="SMKA01000014">
    <property type="protein sequence ID" value="TDC33392.1"/>
    <property type="molecule type" value="Genomic_DNA"/>
</dbReference>
<feature type="transmembrane region" description="Helical" evidence="1">
    <location>
        <begin position="131"/>
        <end position="150"/>
    </location>
</feature>
<dbReference type="OrthoDB" id="9815466at2"/>
<feature type="transmembrane region" description="Helical" evidence="1">
    <location>
        <begin position="354"/>
        <end position="373"/>
    </location>
</feature>
<dbReference type="Proteomes" id="UP000295075">
    <property type="component" value="Unassembled WGS sequence"/>
</dbReference>
<feature type="transmembrane region" description="Helical" evidence="1">
    <location>
        <begin position="204"/>
        <end position="223"/>
    </location>
</feature>
<feature type="transmembrane region" description="Helical" evidence="1">
    <location>
        <begin position="320"/>
        <end position="342"/>
    </location>
</feature>
<feature type="transmembrane region" description="Helical" evidence="1">
    <location>
        <begin position="794"/>
        <end position="815"/>
    </location>
</feature>
<feature type="transmembrane region" description="Helical" evidence="1">
    <location>
        <begin position="235"/>
        <end position="259"/>
    </location>
</feature>
<sequence>MQARRYWPAMVAGMAASAAFVLSGIIRGTYPFGDRTRSTNDLGQQFIPMAAHLRDVGTGQAAGDLVFNWQSGFGVPFLGDFMAYVGSTLSWIAFVLPRDRIDLALFLIATAAIGLGAGTMTAYLRMIRPSGPVWIAVTAGTSYGACSWSIDDAAYMTIWLSGMVAFPVLCLLCEWILQKRSITAMVVTPIVVALLWTSHFYTVYMATIGAGIVTVARILTADATEPWRQRLSGGLRCVLAVALGIGLTAPLLVPTFALVKAATPSPPQEFQRTGTREFLSRLLAGSEGVGTSPSFAVGTLLLLLALSFPFNRAIAARQRLIWTLTVGLTVVSMQVTFTHRAWHGFDTPQGSSYRQAFVIAGMLVILGWMSVSAFPRSRSLLIALSPVLLVLGLYLWTRDVPHITPTTRIAVPVLIGVALLAWAFTRSPGRVRRGAVAVLISAALAEVTASSVAIDAARYESLSNTAYWGAEHEQVRSLVQSMDDWPRYRTAPGQLVTFNDPMLLGGQGPQYYSSTIPETTSRALIGLGFGYTSFGRALYDPENPVVDAVFAIRGRVTRDSAARDGVPLSGGPKLVTHDAVAPLVTIRPAIPWRSSDPGPYGVQETALGADVYTVPKLSPVMIATDATGSVVASCRPGSEVYLTVPQYVDLLIDGEWTPTLRDKRPGIYSNAPLTRVGTADADGNVRVEIRAHRQITIRSGALACLDRTRLAAAVRDLTESAPAVVKVGGHSIRIQRLPGRAATVTVAVINIEGWRCAVDGTPTVPIDHAGLLSIAVGPNASTVACTYQPPGTRLGLAAGAASLAALLLLTSLLTWHRRLLP</sequence>
<keyword evidence="1" id="KW-1133">Transmembrane helix</keyword>
<evidence type="ECO:0000313" key="3">
    <source>
        <dbReference type="Proteomes" id="UP000295075"/>
    </source>
</evidence>
<reference evidence="2 3" key="1">
    <citation type="submission" date="2019-03" db="EMBL/GenBank/DDBJ databases">
        <title>Draft genome sequences of novel Actinobacteria.</title>
        <authorList>
            <person name="Sahin N."/>
            <person name="Ay H."/>
            <person name="Saygin H."/>
        </authorList>
    </citation>
    <scope>NUCLEOTIDE SEQUENCE [LARGE SCALE GENOMIC DNA]</scope>
    <source>
        <strain evidence="2 3">JCM 30547</strain>
    </source>
</reference>
<feature type="transmembrane region" description="Helical" evidence="1">
    <location>
        <begin position="103"/>
        <end position="124"/>
    </location>
</feature>
<feature type="transmembrane region" description="Helical" evidence="1">
    <location>
        <begin position="289"/>
        <end position="308"/>
    </location>
</feature>
<feature type="transmembrane region" description="Helical" evidence="1">
    <location>
        <begin position="77"/>
        <end position="97"/>
    </location>
</feature>
<dbReference type="Pfam" id="PF09586">
    <property type="entry name" value="YfhO"/>
    <property type="match status" value="1"/>
</dbReference>
<dbReference type="PANTHER" id="PTHR38454">
    <property type="entry name" value="INTEGRAL MEMBRANE PROTEIN-RELATED"/>
    <property type="match status" value="1"/>
</dbReference>
<dbReference type="AlphaFoldDB" id="A0A4R4QE66"/>
<keyword evidence="3" id="KW-1185">Reference proteome</keyword>
<evidence type="ECO:0008006" key="4">
    <source>
        <dbReference type="Google" id="ProtNLM"/>
    </source>
</evidence>
<comment type="caution">
    <text evidence="2">The sequence shown here is derived from an EMBL/GenBank/DDBJ whole genome shotgun (WGS) entry which is preliminary data.</text>
</comment>
<gene>
    <name evidence="2" type="ORF">E1261_06050</name>
</gene>
<evidence type="ECO:0000313" key="2">
    <source>
        <dbReference type="EMBL" id="TDC33392.1"/>
    </source>
</evidence>
<feature type="transmembrane region" description="Helical" evidence="1">
    <location>
        <begin position="409"/>
        <end position="425"/>
    </location>
</feature>
<name>A0A4R4QE66_9ACTN</name>